<keyword evidence="2" id="KW-1185">Reference proteome</keyword>
<dbReference type="EMBL" id="JAAMPI010000385">
    <property type="protein sequence ID" value="KAF4632049.1"/>
    <property type="molecule type" value="Genomic_DNA"/>
</dbReference>
<reference evidence="1 2" key="1">
    <citation type="submission" date="2020-03" db="EMBL/GenBank/DDBJ databases">
        <title>Draft Genome Sequence of Cudoniella acicularis.</title>
        <authorList>
            <person name="Buettner E."/>
            <person name="Kellner H."/>
        </authorList>
    </citation>
    <scope>NUCLEOTIDE SEQUENCE [LARGE SCALE GENOMIC DNA]</scope>
    <source>
        <strain evidence="1 2">DSM 108380</strain>
    </source>
</reference>
<dbReference type="AlphaFoldDB" id="A0A8H4RNL1"/>
<sequence>MVTSPGLSLVFDSLLQTTPTSYNLARCLSNDANELAQNSRLTRPTMVHASPYTTVTPIHFRSVTRYASEMPTPSSYTLRSSRSRQVNYRSEETPHFAFDIRVVYKDVINSLSSI</sequence>
<accession>A0A8H4RNL1</accession>
<protein>
    <submittedName>
        <fullName evidence="1">Uncharacterized protein</fullName>
    </submittedName>
</protein>
<proteinExistence type="predicted"/>
<comment type="caution">
    <text evidence="1">The sequence shown here is derived from an EMBL/GenBank/DDBJ whole genome shotgun (WGS) entry which is preliminary data.</text>
</comment>
<dbReference type="Proteomes" id="UP000566819">
    <property type="component" value="Unassembled WGS sequence"/>
</dbReference>
<name>A0A8H4RNL1_9HELO</name>
<organism evidence="1 2">
    <name type="scientific">Cudoniella acicularis</name>
    <dbReference type="NCBI Taxonomy" id="354080"/>
    <lineage>
        <taxon>Eukaryota</taxon>
        <taxon>Fungi</taxon>
        <taxon>Dikarya</taxon>
        <taxon>Ascomycota</taxon>
        <taxon>Pezizomycotina</taxon>
        <taxon>Leotiomycetes</taxon>
        <taxon>Helotiales</taxon>
        <taxon>Tricladiaceae</taxon>
        <taxon>Cudoniella</taxon>
    </lineage>
</organism>
<evidence type="ECO:0000313" key="2">
    <source>
        <dbReference type="Proteomes" id="UP000566819"/>
    </source>
</evidence>
<evidence type="ECO:0000313" key="1">
    <source>
        <dbReference type="EMBL" id="KAF4632049.1"/>
    </source>
</evidence>
<gene>
    <name evidence="1" type="ORF">G7Y89_g6083</name>
</gene>